<sequence length="168" mass="18485">MEFRRSWRKAPGIEGVGGEEVSRRIAQLNRNINRKTRKGAGGGWGARRDEGGKPPPVPVRKLSFAIASPVLLRARRRHPLSASSAPFSTSSIKSPPSASSPAKIHQLAAINYYLRTWACDYVRDFSSTLRPVGDVSRTPDVSAALNLLNYVVSSNAFILLLKFINRTQ</sequence>
<proteinExistence type="predicted"/>
<gene>
    <name evidence="2" type="ORF">GWI33_016074</name>
</gene>
<evidence type="ECO:0000256" key="1">
    <source>
        <dbReference type="SAM" id="MobiDB-lite"/>
    </source>
</evidence>
<name>A0A834I0Y2_RHYFE</name>
<dbReference type="EMBL" id="JAACXV010014028">
    <property type="protein sequence ID" value="KAF7270994.1"/>
    <property type="molecule type" value="Genomic_DNA"/>
</dbReference>
<keyword evidence="3" id="KW-1185">Reference proteome</keyword>
<dbReference type="AlphaFoldDB" id="A0A834I0Y2"/>
<dbReference type="Proteomes" id="UP000625711">
    <property type="component" value="Unassembled WGS sequence"/>
</dbReference>
<feature type="compositionally biased region" description="Low complexity" evidence="1">
    <location>
        <begin position="81"/>
        <end position="99"/>
    </location>
</feature>
<comment type="caution">
    <text evidence="2">The sequence shown here is derived from an EMBL/GenBank/DDBJ whole genome shotgun (WGS) entry which is preliminary data.</text>
</comment>
<protein>
    <submittedName>
        <fullName evidence="2">Uncharacterized protein</fullName>
    </submittedName>
</protein>
<evidence type="ECO:0000313" key="3">
    <source>
        <dbReference type="Proteomes" id="UP000625711"/>
    </source>
</evidence>
<reference evidence="2" key="1">
    <citation type="submission" date="2020-08" db="EMBL/GenBank/DDBJ databases">
        <title>Genome sequencing and assembly of the red palm weevil Rhynchophorus ferrugineus.</title>
        <authorList>
            <person name="Dias G.B."/>
            <person name="Bergman C.M."/>
            <person name="Manee M."/>
        </authorList>
    </citation>
    <scope>NUCLEOTIDE SEQUENCE</scope>
    <source>
        <strain evidence="2">AA-2017</strain>
        <tissue evidence="2">Whole larva</tissue>
    </source>
</reference>
<feature type="region of interest" description="Disordered" evidence="1">
    <location>
        <begin position="29"/>
        <end position="60"/>
    </location>
</feature>
<evidence type="ECO:0000313" key="2">
    <source>
        <dbReference type="EMBL" id="KAF7270994.1"/>
    </source>
</evidence>
<accession>A0A834I0Y2</accession>
<feature type="region of interest" description="Disordered" evidence="1">
    <location>
        <begin position="79"/>
        <end position="99"/>
    </location>
</feature>
<organism evidence="2 3">
    <name type="scientific">Rhynchophorus ferrugineus</name>
    <name type="common">Red palm weevil</name>
    <name type="synonym">Curculio ferrugineus</name>
    <dbReference type="NCBI Taxonomy" id="354439"/>
    <lineage>
        <taxon>Eukaryota</taxon>
        <taxon>Metazoa</taxon>
        <taxon>Ecdysozoa</taxon>
        <taxon>Arthropoda</taxon>
        <taxon>Hexapoda</taxon>
        <taxon>Insecta</taxon>
        <taxon>Pterygota</taxon>
        <taxon>Neoptera</taxon>
        <taxon>Endopterygota</taxon>
        <taxon>Coleoptera</taxon>
        <taxon>Polyphaga</taxon>
        <taxon>Cucujiformia</taxon>
        <taxon>Curculionidae</taxon>
        <taxon>Dryophthorinae</taxon>
        <taxon>Rhynchophorus</taxon>
    </lineage>
</organism>